<organism evidence="1 2">
    <name type="scientific">Russula earlei</name>
    <dbReference type="NCBI Taxonomy" id="71964"/>
    <lineage>
        <taxon>Eukaryota</taxon>
        <taxon>Fungi</taxon>
        <taxon>Dikarya</taxon>
        <taxon>Basidiomycota</taxon>
        <taxon>Agaricomycotina</taxon>
        <taxon>Agaricomycetes</taxon>
        <taxon>Russulales</taxon>
        <taxon>Russulaceae</taxon>
        <taxon>Russula</taxon>
    </lineage>
</organism>
<keyword evidence="2" id="KW-1185">Reference proteome</keyword>
<gene>
    <name evidence="1" type="ORF">F5148DRAFT_1287114</name>
</gene>
<accession>A0ACC0U3V0</accession>
<comment type="caution">
    <text evidence="1">The sequence shown here is derived from an EMBL/GenBank/DDBJ whole genome shotgun (WGS) entry which is preliminary data.</text>
</comment>
<protein>
    <submittedName>
        <fullName evidence="1">Uncharacterized protein</fullName>
    </submittedName>
</protein>
<proteinExistence type="predicted"/>
<reference evidence="1" key="1">
    <citation type="submission" date="2021-03" db="EMBL/GenBank/DDBJ databases">
        <title>Evolutionary priming and transition to the ectomycorrhizal habit in an iconic lineage of mushroom-forming fungi: is preadaptation a requirement?</title>
        <authorList>
            <consortium name="DOE Joint Genome Institute"/>
            <person name="Looney B.P."/>
            <person name="Miyauchi S."/>
            <person name="Morin E."/>
            <person name="Drula E."/>
            <person name="Courty P.E."/>
            <person name="Chicoki N."/>
            <person name="Fauchery L."/>
            <person name="Kohler A."/>
            <person name="Kuo A."/>
            <person name="LaButti K."/>
            <person name="Pangilinan J."/>
            <person name="Lipzen A."/>
            <person name="Riley R."/>
            <person name="Andreopoulos W."/>
            <person name="He G."/>
            <person name="Johnson J."/>
            <person name="Barry K.W."/>
            <person name="Grigoriev I.V."/>
            <person name="Nagy L."/>
            <person name="Hibbett D."/>
            <person name="Henrissat B."/>
            <person name="Matheny P.B."/>
            <person name="Labbe J."/>
            <person name="Martin A.F."/>
        </authorList>
    </citation>
    <scope>NUCLEOTIDE SEQUENCE</scope>
    <source>
        <strain evidence="1">BPL698</strain>
    </source>
</reference>
<sequence>MALKSYLQASGKWTTNDTNVTKILRKYLAIDQTIQSQFVLKNPFTKSYFSDTWTSSSDGPLSFSSVVSSVGGLDVTNIADGLAKFLVKRAKQELSMAFFDKLKTALDSAKDLQILFPQTTNLLKAMGDQVYNYEAYLQNLREAFKKDISNLPKNMPGLITGGTDSAYFNKHQDVKASLLSACYIVNAIQEQQHPGDMLEYYPVEYLDSLLYFKGSIQTLQLLSASLKDTATSDSAAYWVSIKKVQALVTDKDAFQIYLGLLYQKALTQYDSIHFNKQFTLISLFNAIPVDKFDSCYTPYKKYIQGFAVKLDVLNKAIKSYSKPANDSLALELYAKYFQNSVDMIAYASTVSDLPYFNQSAIKDLPAKLKPYLNVAYAVEDLAVAINRKNYSDAINQAVYVYKVVIADSTGANKTLASLVQYGGFMATIVTAKNSDDVESAIEAFALPAGSSRIKRESAFNVSVNAYAGLYAGYEKYLGDAPKWPFSKVNSYGITAPIGVAISWGHRILPFTRTCADGWSSSLFISLIDLGAVTAFRFGDSTSQAPVIQLKNILSPGAFLSIGIPKTPLSVNFGAQIGPNLRSITNSSGTTSANNDDKAYIRFSASFCVDLPLLNLYTKSR</sequence>
<evidence type="ECO:0000313" key="1">
    <source>
        <dbReference type="EMBL" id="KAI9459585.1"/>
    </source>
</evidence>
<dbReference type="EMBL" id="JAGFNK010000197">
    <property type="protein sequence ID" value="KAI9459585.1"/>
    <property type="molecule type" value="Genomic_DNA"/>
</dbReference>
<dbReference type="Proteomes" id="UP001207468">
    <property type="component" value="Unassembled WGS sequence"/>
</dbReference>
<evidence type="ECO:0000313" key="2">
    <source>
        <dbReference type="Proteomes" id="UP001207468"/>
    </source>
</evidence>
<name>A0ACC0U3V0_9AGAM</name>